<dbReference type="Gene3D" id="3.90.220.20">
    <property type="entry name" value="DNA methylase specificity domains"/>
    <property type="match status" value="2"/>
</dbReference>
<accession>A0A1G8SQS0</accession>
<dbReference type="AlphaFoldDB" id="A0A1G8SQS0"/>
<evidence type="ECO:0000256" key="1">
    <source>
        <dbReference type="ARBA" id="ARBA00010923"/>
    </source>
</evidence>
<evidence type="ECO:0000259" key="4">
    <source>
        <dbReference type="Pfam" id="PF01420"/>
    </source>
</evidence>
<keyword evidence="6" id="KW-1185">Reference proteome</keyword>
<keyword evidence="5" id="KW-0378">Hydrolase</keyword>
<gene>
    <name evidence="5" type="ORF">SAMN05216555_10995</name>
</gene>
<keyword evidence="3" id="KW-0238">DNA-binding</keyword>
<reference evidence="6" key="1">
    <citation type="submission" date="2016-10" db="EMBL/GenBank/DDBJ databases">
        <authorList>
            <person name="Varghese N."/>
            <person name="Submissions S."/>
        </authorList>
    </citation>
    <scope>NUCLEOTIDE SEQUENCE [LARGE SCALE GENOMIC DNA]</scope>
    <source>
        <strain evidence="6">CGMCC 1.10783</strain>
    </source>
</reference>
<protein>
    <submittedName>
        <fullName evidence="5">Restriction endonuclease S subunit</fullName>
    </submittedName>
</protein>
<dbReference type="InterPro" id="IPR000055">
    <property type="entry name" value="Restrct_endonuc_typeI_TRD"/>
</dbReference>
<evidence type="ECO:0000256" key="2">
    <source>
        <dbReference type="ARBA" id="ARBA00022747"/>
    </source>
</evidence>
<keyword evidence="5" id="KW-0255">Endonuclease</keyword>
<dbReference type="STRING" id="1045773.SAMN05216555_10995"/>
<keyword evidence="5" id="KW-0540">Nuclease</keyword>
<dbReference type="InterPro" id="IPR052021">
    <property type="entry name" value="Type-I_RS_S_subunit"/>
</dbReference>
<dbReference type="PANTHER" id="PTHR30408">
    <property type="entry name" value="TYPE-1 RESTRICTION ENZYME ECOKI SPECIFICITY PROTEIN"/>
    <property type="match status" value="1"/>
</dbReference>
<evidence type="ECO:0000313" key="5">
    <source>
        <dbReference type="EMBL" id="SDJ31557.1"/>
    </source>
</evidence>
<evidence type="ECO:0000313" key="6">
    <source>
        <dbReference type="Proteomes" id="UP000182130"/>
    </source>
</evidence>
<proteinExistence type="inferred from homology"/>
<dbReference type="Proteomes" id="UP000182130">
    <property type="component" value="Unassembled WGS sequence"/>
</dbReference>
<dbReference type="SUPFAM" id="SSF116734">
    <property type="entry name" value="DNA methylase specificity domain"/>
    <property type="match status" value="2"/>
</dbReference>
<name>A0A1G8SQS0_9MICC</name>
<sequence length="333" mass="36466">MVSSTGHGHASLKRVHYASGRFAVANIVTACEVRNPAVCSTRFLHIYLQHYKDDLIVPRMKGTANVSLSLRELAQIPVRLPRVREQLRIVDLIGAVDDAIDSADIETASIKSAAATLRRMIFDELMNTFPESTAGQLFEVTLGRQKSARQLHGDNEIPYIRAANISDGSLSLSDVQSMNFSPEEQSKYGLYDGDVLVVEGGSIGQTAIWRGEVQGPVGFDKHVLRIRGLKDTSTSLYANQWARWCYETGRFEAQARGVTIKALGFQRAKAMAVPSAPFARQIEVAELLSSADAAAEFSLESANSLRTLRAELLSTLLSGTHRIPETYDGLAEV</sequence>
<dbReference type="GO" id="GO:0004519">
    <property type="term" value="F:endonuclease activity"/>
    <property type="evidence" value="ECO:0007669"/>
    <property type="project" value="UniProtKB-KW"/>
</dbReference>
<dbReference type="GO" id="GO:0009307">
    <property type="term" value="P:DNA restriction-modification system"/>
    <property type="evidence" value="ECO:0007669"/>
    <property type="project" value="UniProtKB-KW"/>
</dbReference>
<keyword evidence="2" id="KW-0680">Restriction system</keyword>
<organism evidence="5 6">
    <name type="scientific">Arthrobacter cupressi</name>
    <dbReference type="NCBI Taxonomy" id="1045773"/>
    <lineage>
        <taxon>Bacteria</taxon>
        <taxon>Bacillati</taxon>
        <taxon>Actinomycetota</taxon>
        <taxon>Actinomycetes</taxon>
        <taxon>Micrococcales</taxon>
        <taxon>Micrococcaceae</taxon>
        <taxon>Arthrobacter</taxon>
    </lineage>
</organism>
<comment type="similarity">
    <text evidence="1">Belongs to the type-I restriction system S methylase family.</text>
</comment>
<dbReference type="GO" id="GO:0003677">
    <property type="term" value="F:DNA binding"/>
    <property type="evidence" value="ECO:0007669"/>
    <property type="project" value="UniProtKB-KW"/>
</dbReference>
<dbReference type="Pfam" id="PF01420">
    <property type="entry name" value="Methylase_S"/>
    <property type="match status" value="1"/>
</dbReference>
<dbReference type="InterPro" id="IPR044946">
    <property type="entry name" value="Restrct_endonuc_typeI_TRD_sf"/>
</dbReference>
<evidence type="ECO:0000256" key="3">
    <source>
        <dbReference type="ARBA" id="ARBA00023125"/>
    </source>
</evidence>
<dbReference type="PANTHER" id="PTHR30408:SF12">
    <property type="entry name" value="TYPE I RESTRICTION ENZYME MJAVIII SPECIFICITY SUBUNIT"/>
    <property type="match status" value="1"/>
</dbReference>
<dbReference type="EMBL" id="FNEI01000009">
    <property type="protein sequence ID" value="SDJ31557.1"/>
    <property type="molecule type" value="Genomic_DNA"/>
</dbReference>
<feature type="domain" description="Type I restriction modification DNA specificity" evidence="4">
    <location>
        <begin position="14"/>
        <end position="101"/>
    </location>
</feature>